<dbReference type="EMBL" id="JBEDUW010000002">
    <property type="protein sequence ID" value="KAK9946725.1"/>
    <property type="molecule type" value="Genomic_DNA"/>
</dbReference>
<evidence type="ECO:0000256" key="1">
    <source>
        <dbReference type="SAM" id="MobiDB-lite"/>
    </source>
</evidence>
<dbReference type="PANTHER" id="PTHR43319">
    <property type="entry name" value="BETA-LACTAMASE-RELATED"/>
    <property type="match status" value="1"/>
</dbReference>
<protein>
    <recommendedName>
        <fullName evidence="2">Beta-lactamase-related domain-containing protein</fullName>
    </recommendedName>
</protein>
<dbReference type="SUPFAM" id="SSF56601">
    <property type="entry name" value="beta-lactamase/transpeptidase-like"/>
    <property type="match status" value="1"/>
</dbReference>
<proteinExistence type="predicted"/>
<feature type="domain" description="Beta-lactamase-related" evidence="2">
    <location>
        <begin position="25"/>
        <end position="407"/>
    </location>
</feature>
<sequence length="441" mass="48104">MVNDQWRIYDTPPLSDVEAKLRPLLVELGNDNKIHGVQVCAYKDGNVIIDTAGGVLDKDNDRPVQPDSLFPVFSVTKGITAGMLHWLIDAGKLKLEDSVTNIWPEFGLNGKDLIKVHHVLNHTSGLHNALADIGRGNPFLMANWEECLKSIVMSEPETEPGEEQTYHYLSYGYICGGIIEHASGKKFQEILEEAFIHPLQIEGELYIGIPSGVEARLASLAPYEDDLKKLSEIGRRVDLPSSIKPDNIVQVADMVPALFNMLNIRRAIIPAANAHCSARALARYYASLVDSGAVPPPHSSSPSTPPLGSHPHVPHSPDAQTSSSISPKKEELFSNPKIHDAFLGVGEYVNLVKPDGTFGLGFKRCYHSKDRSLIGFGHSGMGGSTGFCDIQNRFAIAVTLNKMSFGAETAKIIQLVCSELNISVPEEYSGFEDSNAKVLVN</sequence>
<dbReference type="Pfam" id="PF00144">
    <property type="entry name" value="Beta-lactamase"/>
    <property type="match status" value="1"/>
</dbReference>
<name>A0AAW1YEX6_RUBAR</name>
<dbReference type="Gene3D" id="3.40.710.10">
    <property type="entry name" value="DD-peptidase/beta-lactamase superfamily"/>
    <property type="match status" value="1"/>
</dbReference>
<dbReference type="InterPro" id="IPR052907">
    <property type="entry name" value="Beta-lactamase/esterase"/>
</dbReference>
<dbReference type="InterPro" id="IPR001466">
    <property type="entry name" value="Beta-lactam-related"/>
</dbReference>
<dbReference type="Proteomes" id="UP001457282">
    <property type="component" value="Unassembled WGS sequence"/>
</dbReference>
<comment type="caution">
    <text evidence="3">The sequence shown here is derived from an EMBL/GenBank/DDBJ whole genome shotgun (WGS) entry which is preliminary data.</text>
</comment>
<accession>A0AAW1YEX6</accession>
<feature type="region of interest" description="Disordered" evidence="1">
    <location>
        <begin position="294"/>
        <end position="328"/>
    </location>
</feature>
<gene>
    <name evidence="3" type="ORF">M0R45_012172</name>
</gene>
<reference evidence="3 4" key="1">
    <citation type="journal article" date="2023" name="G3 (Bethesda)">
        <title>A chromosome-length genome assembly and annotation of blackberry (Rubus argutus, cv. 'Hillquist').</title>
        <authorList>
            <person name="Bruna T."/>
            <person name="Aryal R."/>
            <person name="Dudchenko O."/>
            <person name="Sargent D.J."/>
            <person name="Mead D."/>
            <person name="Buti M."/>
            <person name="Cavallini A."/>
            <person name="Hytonen T."/>
            <person name="Andres J."/>
            <person name="Pham M."/>
            <person name="Weisz D."/>
            <person name="Mascagni F."/>
            <person name="Usai G."/>
            <person name="Natali L."/>
            <person name="Bassil N."/>
            <person name="Fernandez G.E."/>
            <person name="Lomsadze A."/>
            <person name="Armour M."/>
            <person name="Olukolu B."/>
            <person name="Poorten T."/>
            <person name="Britton C."/>
            <person name="Davik J."/>
            <person name="Ashrafi H."/>
            <person name="Aiden E.L."/>
            <person name="Borodovsky M."/>
            <person name="Worthington M."/>
        </authorList>
    </citation>
    <scope>NUCLEOTIDE SEQUENCE [LARGE SCALE GENOMIC DNA]</scope>
    <source>
        <strain evidence="3">PI 553951</strain>
    </source>
</reference>
<evidence type="ECO:0000313" key="4">
    <source>
        <dbReference type="Proteomes" id="UP001457282"/>
    </source>
</evidence>
<dbReference type="AlphaFoldDB" id="A0AAW1YEX6"/>
<organism evidence="3 4">
    <name type="scientific">Rubus argutus</name>
    <name type="common">Southern blackberry</name>
    <dbReference type="NCBI Taxonomy" id="59490"/>
    <lineage>
        <taxon>Eukaryota</taxon>
        <taxon>Viridiplantae</taxon>
        <taxon>Streptophyta</taxon>
        <taxon>Embryophyta</taxon>
        <taxon>Tracheophyta</taxon>
        <taxon>Spermatophyta</taxon>
        <taxon>Magnoliopsida</taxon>
        <taxon>eudicotyledons</taxon>
        <taxon>Gunneridae</taxon>
        <taxon>Pentapetalae</taxon>
        <taxon>rosids</taxon>
        <taxon>fabids</taxon>
        <taxon>Rosales</taxon>
        <taxon>Rosaceae</taxon>
        <taxon>Rosoideae</taxon>
        <taxon>Rosoideae incertae sedis</taxon>
        <taxon>Rubus</taxon>
    </lineage>
</organism>
<evidence type="ECO:0000313" key="3">
    <source>
        <dbReference type="EMBL" id="KAK9946725.1"/>
    </source>
</evidence>
<evidence type="ECO:0000259" key="2">
    <source>
        <dbReference type="Pfam" id="PF00144"/>
    </source>
</evidence>
<keyword evidence="4" id="KW-1185">Reference proteome</keyword>
<dbReference type="InterPro" id="IPR012338">
    <property type="entry name" value="Beta-lactam/transpept-like"/>
</dbReference>
<feature type="compositionally biased region" description="Pro residues" evidence="1">
    <location>
        <begin position="294"/>
        <end position="305"/>
    </location>
</feature>
<dbReference type="PANTHER" id="PTHR43319:SF3">
    <property type="entry name" value="BETA-LACTAMASE-RELATED DOMAIN-CONTAINING PROTEIN"/>
    <property type="match status" value="1"/>
</dbReference>